<dbReference type="InterPro" id="IPR041238">
    <property type="entry name" value="Rap1a"/>
</dbReference>
<feature type="signal peptide" evidence="1">
    <location>
        <begin position="1"/>
        <end position="22"/>
    </location>
</feature>
<comment type="caution">
    <text evidence="3">The sequence shown here is derived from an EMBL/GenBank/DDBJ whole genome shotgun (WGS) entry which is preliminary data.</text>
</comment>
<protein>
    <recommendedName>
        <fullName evidence="2">Rap1a immunity protein domain-containing protein</fullName>
    </recommendedName>
</protein>
<dbReference type="AlphaFoldDB" id="A0A9X1Y9A5"/>
<keyword evidence="1" id="KW-0732">Signal</keyword>
<sequence length="141" mass="14694">MRHTLGAAALAALLGAALPASAQPASTTSVSTTADLAAVCQPETTGVERLEAIAYCQGYLTAVGQTHTALYLNNRRRSPLFCVSDPPPTVAQSGIAFAAWAKQNPQYANEPAVDGLLRWAQATYPCPAAAAPAHPRSRRGH</sequence>
<keyword evidence="4" id="KW-1185">Reference proteome</keyword>
<gene>
    <name evidence="3" type="ORF">M0638_17875</name>
</gene>
<feature type="chain" id="PRO_5040863756" description="Rap1a immunity protein domain-containing protein" evidence="1">
    <location>
        <begin position="23"/>
        <end position="141"/>
    </location>
</feature>
<evidence type="ECO:0000256" key="1">
    <source>
        <dbReference type="SAM" id="SignalP"/>
    </source>
</evidence>
<dbReference type="EMBL" id="JALPRX010000078">
    <property type="protein sequence ID" value="MCK8786249.1"/>
    <property type="molecule type" value="Genomic_DNA"/>
</dbReference>
<name>A0A9X1Y9A5_9PROT</name>
<feature type="domain" description="Rap1a immunity protein" evidence="2">
    <location>
        <begin position="32"/>
        <end position="126"/>
    </location>
</feature>
<evidence type="ECO:0000313" key="3">
    <source>
        <dbReference type="EMBL" id="MCK8786249.1"/>
    </source>
</evidence>
<evidence type="ECO:0000313" key="4">
    <source>
        <dbReference type="Proteomes" id="UP001139516"/>
    </source>
</evidence>
<reference evidence="3" key="1">
    <citation type="submission" date="2022-04" db="EMBL/GenBank/DDBJ databases">
        <title>Roseomonas acroporae sp. nov., isolated from coral Acropora digitifera.</title>
        <authorList>
            <person name="Sun H."/>
        </authorList>
    </citation>
    <scope>NUCLEOTIDE SEQUENCE</scope>
    <source>
        <strain evidence="3">NAR14</strain>
    </source>
</reference>
<dbReference type="RefSeq" id="WP_248668363.1">
    <property type="nucleotide sequence ID" value="NZ_JALPRX010000078.1"/>
</dbReference>
<organism evidence="3 4">
    <name type="scientific">Roseomonas acroporae</name>
    <dbReference type="NCBI Taxonomy" id="2937791"/>
    <lineage>
        <taxon>Bacteria</taxon>
        <taxon>Pseudomonadati</taxon>
        <taxon>Pseudomonadota</taxon>
        <taxon>Alphaproteobacteria</taxon>
        <taxon>Acetobacterales</taxon>
        <taxon>Roseomonadaceae</taxon>
        <taxon>Roseomonas</taxon>
    </lineage>
</organism>
<evidence type="ECO:0000259" key="2">
    <source>
        <dbReference type="Pfam" id="PF18602"/>
    </source>
</evidence>
<proteinExistence type="predicted"/>
<dbReference type="Proteomes" id="UP001139516">
    <property type="component" value="Unassembled WGS sequence"/>
</dbReference>
<dbReference type="Pfam" id="PF18602">
    <property type="entry name" value="Rap1a"/>
    <property type="match status" value="1"/>
</dbReference>
<accession>A0A9X1Y9A5</accession>